<evidence type="ECO:0000256" key="1">
    <source>
        <dbReference type="SAM" id="MobiDB-lite"/>
    </source>
</evidence>
<dbReference type="Gene3D" id="3.40.109.10">
    <property type="entry name" value="NADH Oxidase"/>
    <property type="match status" value="1"/>
</dbReference>
<dbReference type="SUPFAM" id="SSF55469">
    <property type="entry name" value="FMN-dependent nitroreductase-like"/>
    <property type="match status" value="2"/>
</dbReference>
<dbReference type="PANTHER" id="PTHR23026">
    <property type="entry name" value="NADPH NITROREDUCTASE"/>
    <property type="match status" value="1"/>
</dbReference>
<reference evidence="3" key="1">
    <citation type="submission" date="2021-01" db="EMBL/GenBank/DDBJ databases">
        <title>Whole genome shotgun sequence of Planosporangium flavigriseum NBRC 105377.</title>
        <authorList>
            <person name="Komaki H."/>
            <person name="Tamura T."/>
        </authorList>
    </citation>
    <scope>NUCLEOTIDE SEQUENCE</scope>
    <source>
        <strain evidence="3">NBRC 105377</strain>
    </source>
</reference>
<dbReference type="InterPro" id="IPR050627">
    <property type="entry name" value="Nitroreductase/BluB"/>
</dbReference>
<evidence type="ECO:0000313" key="4">
    <source>
        <dbReference type="Proteomes" id="UP000653674"/>
    </source>
</evidence>
<dbReference type="RefSeq" id="WP_168075226.1">
    <property type="nucleotide sequence ID" value="NZ_BAAAQJ010000019.1"/>
</dbReference>
<dbReference type="AlphaFoldDB" id="A0A8J3PL58"/>
<feature type="domain" description="Nitroreductase" evidence="2">
    <location>
        <begin position="118"/>
        <end position="301"/>
    </location>
</feature>
<dbReference type="InterPro" id="IPR000415">
    <property type="entry name" value="Nitroreductase-like"/>
</dbReference>
<dbReference type="Proteomes" id="UP000653674">
    <property type="component" value="Unassembled WGS sequence"/>
</dbReference>
<accession>A0A8J3PL58</accession>
<dbReference type="NCBIfam" id="NF047509">
    <property type="entry name" value="Rv3131_FMN_oxido"/>
    <property type="match status" value="1"/>
</dbReference>
<comment type="caution">
    <text evidence="3">The sequence shown here is derived from an EMBL/GenBank/DDBJ whole genome shotgun (WGS) entry which is preliminary data.</text>
</comment>
<evidence type="ECO:0000259" key="2">
    <source>
        <dbReference type="Pfam" id="PF00881"/>
    </source>
</evidence>
<dbReference type="Pfam" id="PF00881">
    <property type="entry name" value="Nitroreductase"/>
    <property type="match status" value="1"/>
</dbReference>
<keyword evidence="4" id="KW-1185">Reference proteome</keyword>
<dbReference type="EMBL" id="BONU01000014">
    <property type="protein sequence ID" value="GIG74131.1"/>
    <property type="molecule type" value="Genomic_DNA"/>
</dbReference>
<gene>
    <name evidence="3" type="ORF">Pfl04_25350</name>
</gene>
<sequence length="325" mass="35107">MAPTETDVLRMAAEVALRAPSIFNTQPWHWHVGRGVLELWSDPGRQLPVVDPDHRLTTLSCGIALHHATIALAAEGRAAAVDLLPDPARSDLLARIRVIGEQPPQPVDIRCYQAALIRHTDRRLFTDQPVQPDALERLRDAAEGHGIHLYLLELEDMNALATVVFNAQRLELHNPAYRAELAGWTHAAEEAGSEGIPADTVTVPTWRMNQVRDFGFEGGGDLASDTGPDQQTRYMVLGGDTDAPATWLRAGEALSAVLLAAIEEGLGVSPMSDLTEVVSTRADLSAKLGGLENPFLVLRVGVAEPATSPQASPRRDPGDAIDFDT</sequence>
<organism evidence="3 4">
    <name type="scientific">Planosporangium flavigriseum</name>
    <dbReference type="NCBI Taxonomy" id="373681"/>
    <lineage>
        <taxon>Bacteria</taxon>
        <taxon>Bacillati</taxon>
        <taxon>Actinomycetota</taxon>
        <taxon>Actinomycetes</taxon>
        <taxon>Micromonosporales</taxon>
        <taxon>Micromonosporaceae</taxon>
        <taxon>Planosporangium</taxon>
    </lineage>
</organism>
<proteinExistence type="predicted"/>
<name>A0A8J3PL58_9ACTN</name>
<protein>
    <recommendedName>
        <fullName evidence="2">Nitroreductase domain-containing protein</fullName>
    </recommendedName>
</protein>
<dbReference type="GO" id="GO:0016491">
    <property type="term" value="F:oxidoreductase activity"/>
    <property type="evidence" value="ECO:0007669"/>
    <property type="project" value="InterPro"/>
</dbReference>
<dbReference type="InterPro" id="IPR029479">
    <property type="entry name" value="Nitroreductase"/>
</dbReference>
<feature type="region of interest" description="Disordered" evidence="1">
    <location>
        <begin position="304"/>
        <end position="325"/>
    </location>
</feature>
<evidence type="ECO:0000313" key="3">
    <source>
        <dbReference type="EMBL" id="GIG74131.1"/>
    </source>
</evidence>
<dbReference type="PANTHER" id="PTHR23026:SF123">
    <property type="entry name" value="NAD(P)H NITROREDUCTASE RV3131-RELATED"/>
    <property type="match status" value="1"/>
</dbReference>